<dbReference type="Pfam" id="PF00535">
    <property type="entry name" value="Glycos_transf_2"/>
    <property type="match status" value="1"/>
</dbReference>
<comment type="caution">
    <text evidence="5">The sequence shown here is derived from an EMBL/GenBank/DDBJ whole genome shotgun (WGS) entry which is preliminary data.</text>
</comment>
<dbReference type="InterPro" id="IPR050834">
    <property type="entry name" value="Glycosyltransf_2"/>
</dbReference>
<protein>
    <submittedName>
        <fullName evidence="5">Glycosyltransferase</fullName>
    </submittedName>
</protein>
<evidence type="ECO:0000256" key="3">
    <source>
        <dbReference type="ARBA" id="ARBA00022679"/>
    </source>
</evidence>
<feature type="domain" description="Glycosyltransferase 2-like" evidence="4">
    <location>
        <begin position="9"/>
        <end position="164"/>
    </location>
</feature>
<proteinExistence type="inferred from homology"/>
<comment type="similarity">
    <text evidence="1">Belongs to the glycosyltransferase 2 family.</text>
</comment>
<reference evidence="5 6" key="1">
    <citation type="submission" date="2020-11" db="EMBL/GenBank/DDBJ databases">
        <title>genome sequence of strain KACC 18849.</title>
        <authorList>
            <person name="Gao J."/>
            <person name="Zhang X."/>
        </authorList>
    </citation>
    <scope>NUCLEOTIDE SEQUENCE [LARGE SCALE GENOMIC DNA]</scope>
    <source>
        <strain evidence="5 6">KACC 18849</strain>
    </source>
</reference>
<evidence type="ECO:0000313" key="6">
    <source>
        <dbReference type="Proteomes" id="UP000639859"/>
    </source>
</evidence>
<dbReference type="InterPro" id="IPR001173">
    <property type="entry name" value="Glyco_trans_2-like"/>
</dbReference>
<dbReference type="Proteomes" id="UP000639859">
    <property type="component" value="Unassembled WGS sequence"/>
</dbReference>
<accession>A0ABS0T5Q5</accession>
<dbReference type="RefSeq" id="WP_198578897.1">
    <property type="nucleotide sequence ID" value="NZ_JADWOX010000034.1"/>
</dbReference>
<dbReference type="PANTHER" id="PTHR43685:SF5">
    <property type="entry name" value="GLYCOSYLTRANSFERASE EPSE-RELATED"/>
    <property type="match status" value="1"/>
</dbReference>
<name>A0ABS0T5Q5_9CAUL</name>
<dbReference type="Gene3D" id="3.90.550.10">
    <property type="entry name" value="Spore Coat Polysaccharide Biosynthesis Protein SpsA, Chain A"/>
    <property type="match status" value="1"/>
</dbReference>
<organism evidence="5 6">
    <name type="scientific">Caulobacter hibisci</name>
    <dbReference type="NCBI Taxonomy" id="2035993"/>
    <lineage>
        <taxon>Bacteria</taxon>
        <taxon>Pseudomonadati</taxon>
        <taxon>Pseudomonadota</taxon>
        <taxon>Alphaproteobacteria</taxon>
        <taxon>Caulobacterales</taxon>
        <taxon>Caulobacteraceae</taxon>
        <taxon>Caulobacter</taxon>
    </lineage>
</organism>
<evidence type="ECO:0000259" key="4">
    <source>
        <dbReference type="Pfam" id="PF00535"/>
    </source>
</evidence>
<evidence type="ECO:0000256" key="1">
    <source>
        <dbReference type="ARBA" id="ARBA00006739"/>
    </source>
</evidence>
<dbReference type="PANTHER" id="PTHR43685">
    <property type="entry name" value="GLYCOSYLTRANSFERASE"/>
    <property type="match status" value="1"/>
</dbReference>
<dbReference type="EMBL" id="JADWOX010000034">
    <property type="protein sequence ID" value="MBI1687014.1"/>
    <property type="molecule type" value="Genomic_DNA"/>
</dbReference>
<keyword evidence="6" id="KW-1185">Reference proteome</keyword>
<evidence type="ECO:0000313" key="5">
    <source>
        <dbReference type="EMBL" id="MBI1687014.1"/>
    </source>
</evidence>
<keyword evidence="3" id="KW-0808">Transferase</keyword>
<keyword evidence="2" id="KW-0328">Glycosyltransferase</keyword>
<dbReference type="InterPro" id="IPR029044">
    <property type="entry name" value="Nucleotide-diphossugar_trans"/>
</dbReference>
<sequence>MEIKRPLVSVISIFHNRAAEVEVSIESLLSQTYEPLEIIVVDDGSTDDTLERLKRFEDPRLTIVSQANKGFTTTLNATVKASRGEFVAIHGSGDISYPLRIERQAEVLSSHPEVMVAGVYVDNEGGRSRVYADFEPRPLTYLQTYHYSPMTHGEVMFRRSMFDRLGGYRSFFKFGQDHDLWCRIDRAGGAFWIVPELLYVRRRFAGVVNADPAKLMQQAFYADFAEQCAYGRAPDEPDLIDRYGAAAPFFAKRSKRLAQKLSGLGVEALARGEDAPARLLIAAARGQVVSPKTLLLSWIAGLSLAHPALWRGVAPVVRPLLGRGRKS</sequence>
<evidence type="ECO:0000256" key="2">
    <source>
        <dbReference type="ARBA" id="ARBA00022676"/>
    </source>
</evidence>
<dbReference type="SUPFAM" id="SSF53448">
    <property type="entry name" value="Nucleotide-diphospho-sugar transferases"/>
    <property type="match status" value="1"/>
</dbReference>
<gene>
    <name evidence="5" type="ORF">I4Q42_25365</name>
</gene>